<name>A0ABS8G5R5_9ALTE</name>
<gene>
    <name evidence="1" type="ORF">LJ739_06710</name>
</gene>
<evidence type="ECO:0000313" key="2">
    <source>
        <dbReference type="Proteomes" id="UP001520878"/>
    </source>
</evidence>
<protein>
    <submittedName>
        <fullName evidence="1">Uncharacterized protein</fullName>
    </submittedName>
</protein>
<dbReference type="RefSeq" id="WP_229158353.1">
    <property type="nucleotide sequence ID" value="NZ_JAJEWP010000001.1"/>
</dbReference>
<accession>A0ABS8G5R5</accession>
<reference evidence="1 2" key="1">
    <citation type="submission" date="2021-10" db="EMBL/GenBank/DDBJ databases">
        <title>Draft genome of Aestuariibacter halophilus JC2043.</title>
        <authorList>
            <person name="Emsley S.A."/>
            <person name="Pfannmuller K.M."/>
            <person name="Ushijima B."/>
            <person name="Saw J.H."/>
            <person name="Videau P."/>
        </authorList>
    </citation>
    <scope>NUCLEOTIDE SEQUENCE [LARGE SCALE GENOMIC DNA]</scope>
    <source>
        <strain evidence="1 2">JC2043</strain>
    </source>
</reference>
<dbReference type="Proteomes" id="UP001520878">
    <property type="component" value="Unassembled WGS sequence"/>
</dbReference>
<proteinExistence type="predicted"/>
<sequence>MSWYPIAFTIPQYVGVSNYWLKFYVPGTTTAISMATASEGTTTIARAEINVEGFPKTSGGALFIPYIDQAYDLYAFPTSAEADANDTTNAVKLADNVNPVVKTTGGKQYLNLASAIADTSLLVDDVVETAGYNNVFDFGAAKYVVVSGSTPGTTTALDLIVLDNGLKLQFVPMGNTISPAQAGAQFLDEGISGADDAALQACIDYAIANGGILSLNRGEMHLYDSHDVGGEIMIEGCGDESILRNHTNTAVTLNFDTAYGTANGYKSTVLRDFRLQSDGTMADTAIKIRRWFESCAMYNVYAIGHRIAFDISNSYNPSFYNSYARQAANRHAPTEGNDANESYGWYVHQNDGPVNAISFFHCSAERYWHNWCFDNTADAGNFVAIQLYGGVCQTAWQSGMMCRGGGIRITIDGVYFENNYEQAQRVSDGAGVASDQGVNITFAGIVGADEITFGHKGGYMQMSQNLKNNTPANEVNAVYVDATIETFRIVVDGVPIVANDPNSYDHDYVIDGGGTTLDYNMELLRTPKDSINSIVIPNDKLKETTLWTFGPDAGNGGFLNIDRRNFTAPVGRVFIEVYGDGAYTCTTAPSYTIQDYQGNTIDTIQLPTTSGSGVVHTQRINGLTAKQIYRIAQNATIAGLQGTPDFYFRIFTKDMNPQRFITRE</sequence>
<comment type="caution">
    <text evidence="1">The sequence shown here is derived from an EMBL/GenBank/DDBJ whole genome shotgun (WGS) entry which is preliminary data.</text>
</comment>
<dbReference type="EMBL" id="JAJEWP010000001">
    <property type="protein sequence ID" value="MCC2615927.1"/>
    <property type="molecule type" value="Genomic_DNA"/>
</dbReference>
<keyword evidence="2" id="KW-1185">Reference proteome</keyword>
<evidence type="ECO:0000313" key="1">
    <source>
        <dbReference type="EMBL" id="MCC2615927.1"/>
    </source>
</evidence>
<organism evidence="1 2">
    <name type="scientific">Fluctibacter halophilus</name>
    <dbReference type="NCBI Taxonomy" id="226011"/>
    <lineage>
        <taxon>Bacteria</taxon>
        <taxon>Pseudomonadati</taxon>
        <taxon>Pseudomonadota</taxon>
        <taxon>Gammaproteobacteria</taxon>
        <taxon>Alteromonadales</taxon>
        <taxon>Alteromonadaceae</taxon>
        <taxon>Fluctibacter</taxon>
    </lineage>
</organism>